<keyword evidence="2" id="KW-1185">Reference proteome</keyword>
<dbReference type="VEuPathDB" id="MicrosporidiaDB:ECANGB1_1285"/>
<sequence length="228" mass="26486">MIIRCIFANTIKFLLDVNENDTVFNIKRKLVELLAIYYRRDVVGVSLLDDDGFEILDCLPVKIVMDCKVLNVISNLFTISQSDFEKIMGDDVTIFSNKTERIAIKKTKVEKDKEVRKVMKRVVETKKMEKDESEISEVVIKKEGIECKKESLIEKPKEYVKENITRITKEKAREEPLVKVVAGIKAQKIETAVTNKKEADKQLIQSKEKKNGYKELKKKKIREIIQFL</sequence>
<evidence type="ECO:0000313" key="1">
    <source>
        <dbReference type="EMBL" id="ORD93995.1"/>
    </source>
</evidence>
<gene>
    <name evidence="1" type="ORF">ECANGB1_1285</name>
</gene>
<organism evidence="1 2">
    <name type="scientific">Enterospora canceri</name>
    <dbReference type="NCBI Taxonomy" id="1081671"/>
    <lineage>
        <taxon>Eukaryota</taxon>
        <taxon>Fungi</taxon>
        <taxon>Fungi incertae sedis</taxon>
        <taxon>Microsporidia</taxon>
        <taxon>Enterocytozoonidae</taxon>
        <taxon>Enterospora</taxon>
    </lineage>
</organism>
<dbReference type="EMBL" id="LWDP01000036">
    <property type="protein sequence ID" value="ORD93995.1"/>
    <property type="molecule type" value="Genomic_DNA"/>
</dbReference>
<evidence type="ECO:0000313" key="2">
    <source>
        <dbReference type="Proteomes" id="UP000192639"/>
    </source>
</evidence>
<accession>A0A1Y1S6B7</accession>
<dbReference type="AlphaFoldDB" id="A0A1Y1S6B7"/>
<comment type="caution">
    <text evidence="1">The sequence shown here is derived from an EMBL/GenBank/DDBJ whole genome shotgun (WGS) entry which is preliminary data.</text>
</comment>
<name>A0A1Y1S6B7_9MICR</name>
<proteinExistence type="predicted"/>
<protein>
    <submittedName>
        <fullName evidence="1">Uncharacterized protein</fullName>
    </submittedName>
</protein>
<reference evidence="1 2" key="1">
    <citation type="journal article" date="2017" name="Environ. Microbiol.">
        <title>Decay of the glycolytic pathway and adaptation to intranuclear parasitism within Enterocytozoonidae microsporidia.</title>
        <authorList>
            <person name="Wiredu Boakye D."/>
            <person name="Jaroenlak P."/>
            <person name="Prachumwat A."/>
            <person name="Williams T.A."/>
            <person name="Bateman K.S."/>
            <person name="Itsathitphaisarn O."/>
            <person name="Sritunyalucksana K."/>
            <person name="Paszkiewicz K.H."/>
            <person name="Moore K.A."/>
            <person name="Stentiford G.D."/>
            <person name="Williams B.A."/>
        </authorList>
    </citation>
    <scope>NUCLEOTIDE SEQUENCE [LARGE SCALE GENOMIC DNA]</scope>
    <source>
        <strain evidence="1 2">GB1</strain>
    </source>
</reference>
<dbReference type="Proteomes" id="UP000192639">
    <property type="component" value="Unassembled WGS sequence"/>
</dbReference>